<sequence length="83" mass="8870">MPATCKTTSNWQPRSLPIDAVMRASDAAIGDGVAGDDDKEACKASWEVERDMVVWLQRRAGGVLSGAPPRATDDLDEAVRGAR</sequence>
<evidence type="ECO:0000256" key="1">
    <source>
        <dbReference type="SAM" id="MobiDB-lite"/>
    </source>
</evidence>
<feature type="region of interest" description="Disordered" evidence="1">
    <location>
        <begin position="63"/>
        <end position="83"/>
    </location>
</feature>
<proteinExistence type="predicted"/>
<keyword evidence="3" id="KW-1185">Reference proteome</keyword>
<feature type="compositionally biased region" description="Basic and acidic residues" evidence="1">
    <location>
        <begin position="71"/>
        <end position="83"/>
    </location>
</feature>
<dbReference type="EMBL" id="WJXW01000010">
    <property type="protein sequence ID" value="KAF9732668.1"/>
    <property type="molecule type" value="Genomic_DNA"/>
</dbReference>
<comment type="caution">
    <text evidence="2">The sequence shown here is derived from an EMBL/GenBank/DDBJ whole genome shotgun (WGS) entry which is preliminary data.</text>
</comment>
<gene>
    <name evidence="2" type="ORF">PMIN01_09526</name>
</gene>
<name>A0A9P6KML6_9PLEO</name>
<organism evidence="2 3">
    <name type="scientific">Paraphaeosphaeria minitans</name>
    <dbReference type="NCBI Taxonomy" id="565426"/>
    <lineage>
        <taxon>Eukaryota</taxon>
        <taxon>Fungi</taxon>
        <taxon>Dikarya</taxon>
        <taxon>Ascomycota</taxon>
        <taxon>Pezizomycotina</taxon>
        <taxon>Dothideomycetes</taxon>
        <taxon>Pleosporomycetidae</taxon>
        <taxon>Pleosporales</taxon>
        <taxon>Massarineae</taxon>
        <taxon>Didymosphaeriaceae</taxon>
        <taxon>Paraphaeosphaeria</taxon>
    </lineage>
</organism>
<evidence type="ECO:0000313" key="3">
    <source>
        <dbReference type="Proteomes" id="UP000756921"/>
    </source>
</evidence>
<evidence type="ECO:0000313" key="2">
    <source>
        <dbReference type="EMBL" id="KAF9732668.1"/>
    </source>
</evidence>
<dbReference type="Proteomes" id="UP000756921">
    <property type="component" value="Unassembled WGS sequence"/>
</dbReference>
<reference evidence="2" key="1">
    <citation type="journal article" date="2020" name="Mol. Plant Microbe Interact.">
        <title>Genome Sequence of the Biocontrol Agent Coniothyrium minitans strain Conio (IMI 134523).</title>
        <authorList>
            <person name="Patel D."/>
            <person name="Shittu T.A."/>
            <person name="Baroncelli R."/>
            <person name="Muthumeenakshi S."/>
            <person name="Osborne T.H."/>
            <person name="Janganan T.K."/>
            <person name="Sreenivasaprasad S."/>
        </authorList>
    </citation>
    <scope>NUCLEOTIDE SEQUENCE</scope>
    <source>
        <strain evidence="2">Conio</strain>
    </source>
</reference>
<accession>A0A9P6KML6</accession>
<dbReference type="AlphaFoldDB" id="A0A9P6KML6"/>
<protein>
    <submittedName>
        <fullName evidence="2">Uncharacterized protein</fullName>
    </submittedName>
</protein>